<evidence type="ECO:0000313" key="1">
    <source>
        <dbReference type="EMBL" id="KOM45897.1"/>
    </source>
</evidence>
<sequence length="168" mass="19068">MCTTKGKEVFYLKRINRQLNPSNTTSSPFSLNLLTAPKPQASSDLPEDTNRCYSEILNAVKKDKVERVRFSKDDSILQLTIVDGRRAFVIVPNDPNLIDILAMNDHSLGHSSYSAEFQEVPETGVEEVLGNVFKEHKEKRKEAKEDGVEVEDEDFVDVLLKIQDERTN</sequence>
<gene>
    <name evidence="1" type="ORF">LR48_Vigan06g120300</name>
</gene>
<evidence type="ECO:0000313" key="2">
    <source>
        <dbReference type="Proteomes" id="UP000053144"/>
    </source>
</evidence>
<dbReference type="STRING" id="3914.A0A0L9UTI5"/>
<dbReference type="Gramene" id="KOM45897">
    <property type="protein sequence ID" value="KOM45897"/>
    <property type="gene ID" value="LR48_Vigan06g120300"/>
</dbReference>
<accession>A0A0L9UTI5</accession>
<proteinExistence type="predicted"/>
<organism evidence="1 2">
    <name type="scientific">Phaseolus angularis</name>
    <name type="common">Azuki bean</name>
    <name type="synonym">Vigna angularis</name>
    <dbReference type="NCBI Taxonomy" id="3914"/>
    <lineage>
        <taxon>Eukaryota</taxon>
        <taxon>Viridiplantae</taxon>
        <taxon>Streptophyta</taxon>
        <taxon>Embryophyta</taxon>
        <taxon>Tracheophyta</taxon>
        <taxon>Spermatophyta</taxon>
        <taxon>Magnoliopsida</taxon>
        <taxon>eudicotyledons</taxon>
        <taxon>Gunneridae</taxon>
        <taxon>Pentapetalae</taxon>
        <taxon>rosids</taxon>
        <taxon>fabids</taxon>
        <taxon>Fabales</taxon>
        <taxon>Fabaceae</taxon>
        <taxon>Papilionoideae</taxon>
        <taxon>50 kb inversion clade</taxon>
        <taxon>NPAAA clade</taxon>
        <taxon>indigoferoid/millettioid clade</taxon>
        <taxon>Phaseoleae</taxon>
        <taxon>Vigna</taxon>
    </lineage>
</organism>
<protein>
    <submittedName>
        <fullName evidence="1">Uncharacterized protein</fullName>
    </submittedName>
</protein>
<name>A0A0L9UTI5_PHAAN</name>
<dbReference type="Gene3D" id="3.30.720.210">
    <property type="match status" value="1"/>
</dbReference>
<dbReference type="EMBL" id="CM003376">
    <property type="protein sequence ID" value="KOM45897.1"/>
    <property type="molecule type" value="Genomic_DNA"/>
</dbReference>
<dbReference type="AlphaFoldDB" id="A0A0L9UTI5"/>
<reference evidence="2" key="1">
    <citation type="journal article" date="2015" name="Proc. Natl. Acad. Sci. U.S.A.">
        <title>Genome sequencing of adzuki bean (Vigna angularis) provides insight into high starch and low fat accumulation and domestication.</title>
        <authorList>
            <person name="Yang K."/>
            <person name="Tian Z."/>
            <person name="Chen C."/>
            <person name="Luo L."/>
            <person name="Zhao B."/>
            <person name="Wang Z."/>
            <person name="Yu L."/>
            <person name="Li Y."/>
            <person name="Sun Y."/>
            <person name="Li W."/>
            <person name="Chen Y."/>
            <person name="Li Y."/>
            <person name="Zhang Y."/>
            <person name="Ai D."/>
            <person name="Zhao J."/>
            <person name="Shang C."/>
            <person name="Ma Y."/>
            <person name="Wu B."/>
            <person name="Wang M."/>
            <person name="Gao L."/>
            <person name="Sun D."/>
            <person name="Zhang P."/>
            <person name="Guo F."/>
            <person name="Wang W."/>
            <person name="Li Y."/>
            <person name="Wang J."/>
            <person name="Varshney R.K."/>
            <person name="Wang J."/>
            <person name="Ling H.Q."/>
            <person name="Wan P."/>
        </authorList>
    </citation>
    <scope>NUCLEOTIDE SEQUENCE</scope>
    <source>
        <strain evidence="2">cv. Jingnong 6</strain>
    </source>
</reference>
<dbReference type="Proteomes" id="UP000053144">
    <property type="component" value="Chromosome 6"/>
</dbReference>